<keyword evidence="3" id="KW-1185">Reference proteome</keyword>
<evidence type="ECO:0000313" key="2">
    <source>
        <dbReference type="EMBL" id="ELU37873.1"/>
    </source>
</evidence>
<feature type="transmembrane region" description="Helical" evidence="1">
    <location>
        <begin position="113"/>
        <end position="136"/>
    </location>
</feature>
<reference evidence="2 3" key="1">
    <citation type="journal article" date="2013" name="Nat. Commun.">
        <title>The evolution and pathogenic mechanisms of the rice sheath blight pathogen.</title>
        <authorList>
            <person name="Zheng A."/>
            <person name="Lin R."/>
            <person name="Xu L."/>
            <person name="Qin P."/>
            <person name="Tang C."/>
            <person name="Ai P."/>
            <person name="Zhang D."/>
            <person name="Liu Y."/>
            <person name="Sun Z."/>
            <person name="Feng H."/>
            <person name="Wang Y."/>
            <person name="Chen Y."/>
            <person name="Liang X."/>
            <person name="Fu R."/>
            <person name="Li Q."/>
            <person name="Zhang J."/>
            <person name="Yu X."/>
            <person name="Xie Z."/>
            <person name="Ding L."/>
            <person name="Guan P."/>
            <person name="Tang J."/>
            <person name="Liang Y."/>
            <person name="Wang S."/>
            <person name="Deng Q."/>
            <person name="Li S."/>
            <person name="Zhu J."/>
            <person name="Wang L."/>
            <person name="Liu H."/>
            <person name="Li P."/>
        </authorList>
    </citation>
    <scope>NUCLEOTIDE SEQUENCE [LARGE SCALE GENOMIC DNA]</scope>
    <source>
        <strain evidence="3">AG-1 IA</strain>
    </source>
</reference>
<dbReference type="AlphaFoldDB" id="L8WM36"/>
<sequence length="152" mass="17512">MRISLKIMTAFYTNFMGKDSNIKPSIEARIKEYYVNDTLPLKNSHRTGMKNPNSLLPTTTNRFIITELLETHLQGARYIVALAGAIFISLGIMNRIHSKPRDRFQWGIVMSRIFMGFALLILLTLNAGSIQSLWVWDYQEGQQAGVFRWIWA</sequence>
<keyword evidence="1" id="KW-0472">Membrane</keyword>
<dbReference type="EMBL" id="AFRT01002406">
    <property type="protein sequence ID" value="ELU37873.1"/>
    <property type="molecule type" value="Genomic_DNA"/>
</dbReference>
<organism evidence="2 3">
    <name type="scientific">Thanatephorus cucumeris (strain AG1-IA)</name>
    <name type="common">Rice sheath blight fungus</name>
    <name type="synonym">Rhizoctonia solani</name>
    <dbReference type="NCBI Taxonomy" id="983506"/>
    <lineage>
        <taxon>Eukaryota</taxon>
        <taxon>Fungi</taxon>
        <taxon>Dikarya</taxon>
        <taxon>Basidiomycota</taxon>
        <taxon>Agaricomycotina</taxon>
        <taxon>Agaricomycetes</taxon>
        <taxon>Cantharellales</taxon>
        <taxon>Ceratobasidiaceae</taxon>
        <taxon>Rhizoctonia</taxon>
        <taxon>Rhizoctonia solani AG-1</taxon>
    </lineage>
</organism>
<protein>
    <submittedName>
        <fullName evidence="2">Uncharacterized protein</fullName>
    </submittedName>
</protein>
<feature type="transmembrane region" description="Helical" evidence="1">
    <location>
        <begin position="75"/>
        <end position="93"/>
    </location>
</feature>
<dbReference type="OrthoDB" id="3243926at2759"/>
<proteinExistence type="predicted"/>
<dbReference type="Proteomes" id="UP000011668">
    <property type="component" value="Unassembled WGS sequence"/>
</dbReference>
<dbReference type="HOGENOM" id="CLU_1723570_0_0_1"/>
<keyword evidence="1" id="KW-1133">Transmembrane helix</keyword>
<evidence type="ECO:0000313" key="3">
    <source>
        <dbReference type="Proteomes" id="UP000011668"/>
    </source>
</evidence>
<gene>
    <name evidence="2" type="ORF">AG1IA_08097</name>
</gene>
<comment type="caution">
    <text evidence="2">The sequence shown here is derived from an EMBL/GenBank/DDBJ whole genome shotgun (WGS) entry which is preliminary data.</text>
</comment>
<keyword evidence="1" id="KW-0812">Transmembrane</keyword>
<name>L8WM36_THACA</name>
<evidence type="ECO:0000256" key="1">
    <source>
        <dbReference type="SAM" id="Phobius"/>
    </source>
</evidence>
<dbReference type="STRING" id="983506.L8WM36"/>
<accession>L8WM36</accession>